<evidence type="ECO:0000313" key="2">
    <source>
        <dbReference type="EMBL" id="KAF0984894.1"/>
    </source>
</evidence>
<name>A0A6A5CE81_NAEFO</name>
<dbReference type="OrthoDB" id="10625897at2759"/>
<gene>
    <name evidence="2" type="ORF">FDP41_000793</name>
</gene>
<evidence type="ECO:0000313" key="3">
    <source>
        <dbReference type="Proteomes" id="UP000444721"/>
    </source>
</evidence>
<dbReference type="VEuPathDB" id="AmoebaDB:FDP41_000793"/>
<dbReference type="RefSeq" id="XP_044569607.1">
    <property type="nucleotide sequence ID" value="XM_044711728.1"/>
</dbReference>
<comment type="caution">
    <text evidence="2">The sequence shown here is derived from an EMBL/GenBank/DDBJ whole genome shotgun (WGS) entry which is preliminary data.</text>
</comment>
<dbReference type="VEuPathDB" id="AmoebaDB:NF0108610"/>
<organism evidence="2 3">
    <name type="scientific">Naegleria fowleri</name>
    <name type="common">Brain eating amoeba</name>
    <dbReference type="NCBI Taxonomy" id="5763"/>
    <lineage>
        <taxon>Eukaryota</taxon>
        <taxon>Discoba</taxon>
        <taxon>Heterolobosea</taxon>
        <taxon>Tetramitia</taxon>
        <taxon>Eutetramitia</taxon>
        <taxon>Vahlkampfiidae</taxon>
        <taxon>Naegleria</taxon>
    </lineage>
</organism>
<feature type="region of interest" description="Disordered" evidence="1">
    <location>
        <begin position="200"/>
        <end position="225"/>
    </location>
</feature>
<dbReference type="Proteomes" id="UP000444721">
    <property type="component" value="Unassembled WGS sequence"/>
</dbReference>
<dbReference type="EMBL" id="VFQX01000002">
    <property type="protein sequence ID" value="KAF0984894.1"/>
    <property type="molecule type" value="Genomic_DNA"/>
</dbReference>
<evidence type="ECO:0000256" key="1">
    <source>
        <dbReference type="SAM" id="MobiDB-lite"/>
    </source>
</evidence>
<proteinExistence type="predicted"/>
<accession>A0A6A5CE81</accession>
<feature type="region of interest" description="Disordered" evidence="1">
    <location>
        <begin position="1"/>
        <end position="30"/>
    </location>
</feature>
<dbReference type="VEuPathDB" id="AmoebaDB:NfTy_031910"/>
<protein>
    <submittedName>
        <fullName evidence="2">Uncharacterized protein</fullName>
    </submittedName>
</protein>
<feature type="compositionally biased region" description="Low complexity" evidence="1">
    <location>
        <begin position="1"/>
        <end position="17"/>
    </location>
</feature>
<keyword evidence="3" id="KW-1185">Reference proteome</keyword>
<dbReference type="GeneID" id="68108011"/>
<sequence length="443" mass="46815">MYTSVTPSSSFSSTSLSAHHPKQASSSSSGLEICCVGGSCFSLLMQNQPSLHHHHPQQQQPHDCNDECESSSSSTRTFPNSCSSSLNEAKCTGCGGHCGMSGSSCCCGRDDHHQPHLSESSLFHNNHKCQSCHTCNPEEQHHPQIQPHHQNSSLFIVSSSSSKSPIHHSCSISCQCLNCKGSSPSSPSIHASISASTVVVQESHHYHHAQHGQSEANGGSERNDQLTPNLINLLTLSNSTTSTTTTVASSCSCSDKKCADATITTTTEKPYMTEVLPPRVVPNTSLDTNTANYFKIVFGTRLKKAESNESTHSATAVSKSKCGGSCGCSSDAKGIDAQSDPIECSCNPEQPCPIRDSILLKQEKSGCGGNCGGCNYSLGQSARAAAVVSIASNLPSRSAQGKCEGSVKIQKQSVMQSKLKKHLTRIRASTNTGSDSSLPPQCL</sequence>
<reference evidence="2 3" key="1">
    <citation type="journal article" date="2019" name="Sci. Rep.">
        <title>Nanopore sequencing improves the draft genome of the human pathogenic amoeba Naegleria fowleri.</title>
        <authorList>
            <person name="Liechti N."/>
            <person name="Schurch N."/>
            <person name="Bruggmann R."/>
            <person name="Wittwer M."/>
        </authorList>
    </citation>
    <scope>NUCLEOTIDE SEQUENCE [LARGE SCALE GENOMIC DNA]</scope>
    <source>
        <strain evidence="2 3">ATCC 30894</strain>
    </source>
</reference>
<dbReference type="AlphaFoldDB" id="A0A6A5CE81"/>